<evidence type="ECO:0000313" key="4">
    <source>
        <dbReference type="Proteomes" id="UP000664601"/>
    </source>
</evidence>
<evidence type="ECO:0000259" key="1">
    <source>
        <dbReference type="Pfam" id="PF16285"/>
    </source>
</evidence>
<accession>A0ABS3LC66</accession>
<proteinExistence type="predicted"/>
<dbReference type="RefSeq" id="WP_207674155.1">
    <property type="nucleotide sequence ID" value="NZ_JAFREM010000020.1"/>
</dbReference>
<keyword evidence="4" id="KW-1185">Reference proteome</keyword>
<dbReference type="PIRSF" id="PIRSF031505">
    <property type="entry name" value="GalT_short"/>
    <property type="match status" value="1"/>
</dbReference>
<dbReference type="SUPFAM" id="SSF54197">
    <property type="entry name" value="HIT-like"/>
    <property type="match status" value="1"/>
</dbReference>
<dbReference type="Proteomes" id="UP000664601">
    <property type="component" value="Unassembled WGS sequence"/>
</dbReference>
<dbReference type="EMBL" id="JAFREM010000020">
    <property type="protein sequence ID" value="MBO1307228.1"/>
    <property type="molecule type" value="Genomic_DNA"/>
</dbReference>
<gene>
    <name evidence="3" type="ORF">JZO70_13710</name>
</gene>
<dbReference type="Pfam" id="PF20956">
    <property type="entry name" value="DUF4931_C"/>
    <property type="match status" value="1"/>
</dbReference>
<evidence type="ECO:0000313" key="3">
    <source>
        <dbReference type="EMBL" id="MBO1307228.1"/>
    </source>
</evidence>
<dbReference type="InterPro" id="IPR049285">
    <property type="entry name" value="DUF4931_C"/>
</dbReference>
<reference evidence="3 4" key="1">
    <citation type="submission" date="2021-03" db="EMBL/GenBank/DDBJ databases">
        <title>Enterococcal diversity collection.</title>
        <authorList>
            <person name="Gilmore M.S."/>
            <person name="Schwartzman J."/>
            <person name="Van Tyne D."/>
            <person name="Martin M."/>
            <person name="Earl A.M."/>
            <person name="Manson A.L."/>
            <person name="Straub T."/>
            <person name="Salamzade R."/>
            <person name="Saavedra J."/>
            <person name="Lebreton F."/>
            <person name="Prichula J."/>
            <person name="Schaufler K."/>
            <person name="Gaca A."/>
            <person name="Sgardioli B."/>
            <person name="Wagenaar J."/>
            <person name="Strong T."/>
        </authorList>
    </citation>
    <scope>NUCLEOTIDE SEQUENCE [LARGE SCALE GENOMIC DNA]</scope>
    <source>
        <strain evidence="3 4">669A</strain>
    </source>
</reference>
<dbReference type="Gene3D" id="3.30.428.10">
    <property type="entry name" value="HIT-like"/>
    <property type="match status" value="1"/>
</dbReference>
<feature type="domain" description="DUF4931" evidence="2">
    <location>
        <begin position="139"/>
        <end position="247"/>
    </location>
</feature>
<organism evidence="3 4">
    <name type="scientific">Candidatus Enterococcus moelleringii</name>
    <dbReference type="NCBI Taxonomy" id="2815325"/>
    <lineage>
        <taxon>Bacteria</taxon>
        <taxon>Bacillati</taxon>
        <taxon>Bacillota</taxon>
        <taxon>Bacilli</taxon>
        <taxon>Lactobacillales</taxon>
        <taxon>Enterococcaceae</taxon>
        <taxon>Enterococcus</taxon>
    </lineage>
</organism>
<dbReference type="InterPro" id="IPR012361">
    <property type="entry name" value="GalT_short"/>
</dbReference>
<evidence type="ECO:0000259" key="2">
    <source>
        <dbReference type="Pfam" id="PF20956"/>
    </source>
</evidence>
<dbReference type="InterPro" id="IPR046322">
    <property type="entry name" value="DUF4931"/>
</dbReference>
<dbReference type="InterPro" id="IPR036265">
    <property type="entry name" value="HIT-like_sf"/>
</dbReference>
<protein>
    <submittedName>
        <fullName evidence="3">DUF4931 domain-containing protein</fullName>
    </submittedName>
</protein>
<comment type="caution">
    <text evidence="3">The sequence shown here is derived from an EMBL/GenBank/DDBJ whole genome shotgun (WGS) entry which is preliminary data.</text>
</comment>
<name>A0ABS3LC66_9ENTE</name>
<feature type="domain" description="DUF4931" evidence="1">
    <location>
        <begin position="17"/>
        <end position="135"/>
    </location>
</feature>
<sequence>MTKPNQQQPLIFSHVAAQGKPQHMTAEKNGCPFCNYADTENILTEAGDFTWVLNKYATLENTLQTIIIETKDHDADITTYSRQYNRDLMRFAIDCWQEVKHDPKYQSVLFYKNHGPLSGGSLKHAHMQVVGLEELDGEENLVAENFTGIEVFQRGNLSINFSTEPVMGFLEINLIVPDNNVEELDHLADGIQDTVQFILNEYYRGRCDSFNLFLYEREGQLIAKITPRFMTSPYYVGYKLSQTFTNEHLEGIGEEFRAFLETKD</sequence>
<dbReference type="Pfam" id="PF16285">
    <property type="entry name" value="DUF4931_N"/>
    <property type="match status" value="1"/>
</dbReference>